<dbReference type="EMBL" id="JASBWV010000031">
    <property type="protein sequence ID" value="KAJ9117712.1"/>
    <property type="molecule type" value="Genomic_DNA"/>
</dbReference>
<accession>A0ACC2X1F5</accession>
<dbReference type="Proteomes" id="UP001234202">
    <property type="component" value="Unassembled WGS sequence"/>
</dbReference>
<name>A0ACC2X1F5_9TREE</name>
<evidence type="ECO:0000313" key="2">
    <source>
        <dbReference type="Proteomes" id="UP001234202"/>
    </source>
</evidence>
<keyword evidence="2" id="KW-1185">Reference proteome</keyword>
<comment type="caution">
    <text evidence="1">The sequence shown here is derived from an EMBL/GenBank/DDBJ whole genome shotgun (WGS) entry which is preliminary data.</text>
</comment>
<evidence type="ECO:0000313" key="1">
    <source>
        <dbReference type="EMBL" id="KAJ9117712.1"/>
    </source>
</evidence>
<proteinExistence type="predicted"/>
<gene>
    <name evidence="1" type="ORF">QFC24_006426</name>
</gene>
<reference evidence="1" key="1">
    <citation type="submission" date="2023-04" db="EMBL/GenBank/DDBJ databases">
        <title>Draft Genome sequencing of Naganishia species isolated from polar environments using Oxford Nanopore Technology.</title>
        <authorList>
            <person name="Leo P."/>
            <person name="Venkateswaran K."/>
        </authorList>
    </citation>
    <scope>NUCLEOTIDE SEQUENCE</scope>
    <source>
        <strain evidence="1">DBVPG 5303</strain>
    </source>
</reference>
<organism evidence="1 2">
    <name type="scientific">Naganishia onofrii</name>
    <dbReference type="NCBI Taxonomy" id="1851511"/>
    <lineage>
        <taxon>Eukaryota</taxon>
        <taxon>Fungi</taxon>
        <taxon>Dikarya</taxon>
        <taxon>Basidiomycota</taxon>
        <taxon>Agaricomycotina</taxon>
        <taxon>Tremellomycetes</taxon>
        <taxon>Filobasidiales</taxon>
        <taxon>Filobasidiaceae</taxon>
        <taxon>Naganishia</taxon>
    </lineage>
</organism>
<protein>
    <submittedName>
        <fullName evidence="1">Uncharacterized protein</fullName>
    </submittedName>
</protein>
<sequence length="813" mass="88884">MTSTSQRPEIDGDNFGTGKKIKIRHTRVKTGCRDCRMRRIKCPEGILMAEGAKLPCKKCDETGTACWYPAPDDSGRVTTRWIRAAVLDKDGRAVITAEDPMTFNLDVDDVASAVPDLLTALHPIHQQTQHPQQTPLQPPIPVFEKIKQERPPTAIQHFINPPPSPQSVLSEVPIAGPSYLGASMFAESSSRNAHQPMTVLSPIVHPYPQHPPIGSRQSEPGITLPRILKGNGTFRDTAERQRQEGIDIGNFPVWNSLPYVLASPTYDVPEPKIYNVSGSSSRRLYTNAGRSAARSTRRRLEMYQQPARLPWSPHDNVHPGEFPLQLTRIPWMKRKPMHVDYTKRAGRQSQASLDALMETGAAAASPLVIADNLHRYLTSVNSPVRPLRSFTLASLLTSPLEQTAMAYFETNGCGDIAAVGEMKSNWIYAQMFPRVHDLLATSFEKAQRPGTLPKRSKSSGTDVEIARVEARQYVKEYVYHSLIRLSCVHGANKESEPSRIEALRREVWAHEKRAMMAGLMARIHFPESAWKTEEYLMGTYIGYMADTLLTAFLPHDPLVPVKQRSGTLLLSTSKDAGAVAMDAGLVRPLEMEASPARPASAPVRATIIPAAVALACASPSSSSAAAISVSSTARPVLARGVEEDWVESFFGLTREMILGMGQVNEMVARRAEMLRSGTEDGEAGWALRRAAEKMVVQLGGGGGAGGGVVYGREDKGKARQSGSAFEVIEMAPGRSGRIRRGTTVTSLGLLIIVLCELLHVDLEDERLTGAAERALEMVADSKPSETAGLSWALTVSIKGGEQKEEGKAEGRWT</sequence>